<dbReference type="PROSITE" id="PS50835">
    <property type="entry name" value="IG_LIKE"/>
    <property type="match status" value="2"/>
</dbReference>
<accession>A0ABY7E8H7</accession>
<evidence type="ECO:0000256" key="3">
    <source>
        <dbReference type="ARBA" id="ARBA00023157"/>
    </source>
</evidence>
<evidence type="ECO:0000256" key="4">
    <source>
        <dbReference type="ARBA" id="ARBA00023180"/>
    </source>
</evidence>
<dbReference type="InterPro" id="IPR007110">
    <property type="entry name" value="Ig-like_dom"/>
</dbReference>
<dbReference type="Proteomes" id="UP001164746">
    <property type="component" value="Chromosome 5"/>
</dbReference>
<evidence type="ECO:0000256" key="5">
    <source>
        <dbReference type="ARBA" id="ARBA00023319"/>
    </source>
</evidence>
<dbReference type="PANTHER" id="PTHR11640:SF164">
    <property type="entry name" value="MAM DOMAIN-CONTAINING GLYCOSYLPHOSPHATIDYLINOSITOL ANCHOR PROTEIN 1"/>
    <property type="match status" value="1"/>
</dbReference>
<gene>
    <name evidence="7" type="ORF">MAR_021676</name>
</gene>
<proteinExistence type="predicted"/>
<comment type="subcellular location">
    <subcellularLocation>
        <location evidence="1">Membrane</location>
        <topology evidence="1">Single-pass type I membrane protein</topology>
    </subcellularLocation>
</comment>
<name>A0ABY7E8H7_MYAAR</name>
<dbReference type="InterPro" id="IPR003599">
    <property type="entry name" value="Ig_sub"/>
</dbReference>
<sequence>MFTDCYVTFRESGAEAQVVTLSPTSPTMTQYSPLTFTCETQSTNTGYVIWGKRVGNADVAIGTIIIRGDNDCSPPYVGLAPNSTLYSYACPATNRLTLTIRNVSRTENGVRWKCQVQVNGTKVNSNEETITVQDGPDRPLCKTINFNITSVLKVVIGTTFTIFCTVDSNPAPFSWQWSPYGGSSQQLGFTNIQRIQGREYTLQVWNRMTVSGSSSPVDGIPPDVPTLHMSGKEVTGTVKIIEGNSKTFNCSTESNPVSSYSWIYPRGSSSNRILQVNNFRSESYDGDYTCQVQNRIEPSFGNSKENVSMATISVDVLLENETELTN</sequence>
<dbReference type="SMART" id="SM00409">
    <property type="entry name" value="IG"/>
    <property type="match status" value="3"/>
</dbReference>
<evidence type="ECO:0000259" key="6">
    <source>
        <dbReference type="PROSITE" id="PS50835"/>
    </source>
</evidence>
<organism evidence="7 8">
    <name type="scientific">Mya arenaria</name>
    <name type="common">Soft-shell clam</name>
    <dbReference type="NCBI Taxonomy" id="6604"/>
    <lineage>
        <taxon>Eukaryota</taxon>
        <taxon>Metazoa</taxon>
        <taxon>Spiralia</taxon>
        <taxon>Lophotrochozoa</taxon>
        <taxon>Mollusca</taxon>
        <taxon>Bivalvia</taxon>
        <taxon>Autobranchia</taxon>
        <taxon>Heteroconchia</taxon>
        <taxon>Euheterodonta</taxon>
        <taxon>Imparidentia</taxon>
        <taxon>Neoheterodontei</taxon>
        <taxon>Myida</taxon>
        <taxon>Myoidea</taxon>
        <taxon>Myidae</taxon>
        <taxon>Mya</taxon>
    </lineage>
</organism>
<feature type="domain" description="Ig-like" evidence="6">
    <location>
        <begin position="222"/>
        <end position="308"/>
    </location>
</feature>
<dbReference type="Gene3D" id="2.60.40.10">
    <property type="entry name" value="Immunoglobulins"/>
    <property type="match status" value="2"/>
</dbReference>
<evidence type="ECO:0000313" key="7">
    <source>
        <dbReference type="EMBL" id="WAR06307.1"/>
    </source>
</evidence>
<dbReference type="InterPro" id="IPR013783">
    <property type="entry name" value="Ig-like_fold"/>
</dbReference>
<keyword evidence="5" id="KW-0393">Immunoglobulin domain</keyword>
<keyword evidence="4" id="KW-0325">Glycoprotein</keyword>
<evidence type="ECO:0000256" key="2">
    <source>
        <dbReference type="ARBA" id="ARBA00023136"/>
    </source>
</evidence>
<dbReference type="EMBL" id="CP111016">
    <property type="protein sequence ID" value="WAR06307.1"/>
    <property type="molecule type" value="Genomic_DNA"/>
</dbReference>
<evidence type="ECO:0000256" key="1">
    <source>
        <dbReference type="ARBA" id="ARBA00004479"/>
    </source>
</evidence>
<dbReference type="PANTHER" id="PTHR11640">
    <property type="entry name" value="NEPHRIN"/>
    <property type="match status" value="1"/>
</dbReference>
<dbReference type="SUPFAM" id="SSF48726">
    <property type="entry name" value="Immunoglobulin"/>
    <property type="match status" value="3"/>
</dbReference>
<evidence type="ECO:0000313" key="8">
    <source>
        <dbReference type="Proteomes" id="UP001164746"/>
    </source>
</evidence>
<dbReference type="InterPro" id="IPR051275">
    <property type="entry name" value="Cell_adhesion_signaling"/>
</dbReference>
<protein>
    <recommendedName>
        <fullName evidence="6">Ig-like domain-containing protein</fullName>
    </recommendedName>
</protein>
<dbReference type="InterPro" id="IPR036179">
    <property type="entry name" value="Ig-like_dom_sf"/>
</dbReference>
<keyword evidence="3" id="KW-1015">Disulfide bond</keyword>
<keyword evidence="8" id="KW-1185">Reference proteome</keyword>
<reference evidence="7" key="1">
    <citation type="submission" date="2022-11" db="EMBL/GenBank/DDBJ databases">
        <title>Centuries of genome instability and evolution in soft-shell clam transmissible cancer (bioRxiv).</title>
        <authorList>
            <person name="Hart S.F.M."/>
            <person name="Yonemitsu M.A."/>
            <person name="Giersch R.M."/>
            <person name="Beal B.F."/>
            <person name="Arriagada G."/>
            <person name="Davis B.W."/>
            <person name="Ostrander E.A."/>
            <person name="Goff S.P."/>
            <person name="Metzger M.J."/>
        </authorList>
    </citation>
    <scope>NUCLEOTIDE SEQUENCE</scope>
    <source>
        <strain evidence="7">MELC-2E11</strain>
        <tissue evidence="7">Siphon/mantle</tissue>
    </source>
</reference>
<feature type="domain" description="Ig-like" evidence="6">
    <location>
        <begin position="16"/>
        <end position="131"/>
    </location>
</feature>
<keyword evidence="2" id="KW-0472">Membrane</keyword>